<sequence length="80" mass="9144">MELWQLEAYAEIRNLISAYNSFGDRGRFDEMLSLFAEHAVMDIDDGRLYEGIGQIKKIFTDTNDSLSKGDSPSYIQHHTA</sequence>
<evidence type="ECO:0000313" key="2">
    <source>
        <dbReference type="EMBL" id="SVD05993.1"/>
    </source>
</evidence>
<accession>A0A382S7X2</accession>
<gene>
    <name evidence="2" type="ORF">METZ01_LOCUS358847</name>
</gene>
<dbReference type="InterPro" id="IPR037401">
    <property type="entry name" value="SnoaL-like"/>
</dbReference>
<name>A0A382S7X2_9ZZZZ</name>
<dbReference type="AlphaFoldDB" id="A0A382S7X2"/>
<dbReference type="Pfam" id="PF13577">
    <property type="entry name" value="SnoaL_4"/>
    <property type="match status" value="1"/>
</dbReference>
<reference evidence="2" key="1">
    <citation type="submission" date="2018-05" db="EMBL/GenBank/DDBJ databases">
        <authorList>
            <person name="Lanie J.A."/>
            <person name="Ng W.-L."/>
            <person name="Kazmierczak K.M."/>
            <person name="Andrzejewski T.M."/>
            <person name="Davidsen T.M."/>
            <person name="Wayne K.J."/>
            <person name="Tettelin H."/>
            <person name="Glass J.I."/>
            <person name="Rusch D."/>
            <person name="Podicherti R."/>
            <person name="Tsui H.-C.T."/>
            <person name="Winkler M.E."/>
        </authorList>
    </citation>
    <scope>NUCLEOTIDE SEQUENCE</scope>
</reference>
<feature type="non-terminal residue" evidence="2">
    <location>
        <position position="80"/>
    </location>
</feature>
<dbReference type="EMBL" id="UINC01127099">
    <property type="protein sequence ID" value="SVD05993.1"/>
    <property type="molecule type" value="Genomic_DNA"/>
</dbReference>
<proteinExistence type="predicted"/>
<protein>
    <recommendedName>
        <fullName evidence="1">SnoaL-like domain-containing protein</fullName>
    </recommendedName>
</protein>
<dbReference type="SUPFAM" id="SSF54427">
    <property type="entry name" value="NTF2-like"/>
    <property type="match status" value="1"/>
</dbReference>
<evidence type="ECO:0000259" key="1">
    <source>
        <dbReference type="Pfam" id="PF13577"/>
    </source>
</evidence>
<dbReference type="InterPro" id="IPR032710">
    <property type="entry name" value="NTF2-like_dom_sf"/>
</dbReference>
<organism evidence="2">
    <name type="scientific">marine metagenome</name>
    <dbReference type="NCBI Taxonomy" id="408172"/>
    <lineage>
        <taxon>unclassified sequences</taxon>
        <taxon>metagenomes</taxon>
        <taxon>ecological metagenomes</taxon>
    </lineage>
</organism>
<dbReference type="Gene3D" id="3.10.450.50">
    <property type="match status" value="1"/>
</dbReference>
<feature type="domain" description="SnoaL-like" evidence="1">
    <location>
        <begin position="5"/>
        <end position="78"/>
    </location>
</feature>